<dbReference type="GO" id="GO:0060070">
    <property type="term" value="P:canonical Wnt signaling pathway"/>
    <property type="evidence" value="ECO:0007669"/>
    <property type="project" value="TreeGrafter"/>
</dbReference>
<dbReference type="InterPro" id="IPR008339">
    <property type="entry name" value="Dishevelled_fam"/>
</dbReference>
<dbReference type="Pfam" id="PF00610">
    <property type="entry name" value="DEP"/>
    <property type="match status" value="1"/>
</dbReference>
<feature type="compositionally biased region" description="Low complexity" evidence="1">
    <location>
        <begin position="85"/>
        <end position="105"/>
    </location>
</feature>
<dbReference type="PANTHER" id="PTHR10878:SF5">
    <property type="entry name" value="SEGMENT POLARITY PROTEIN DISHEVELLED HOMOLOG DVL-1-RELATED"/>
    <property type="match status" value="1"/>
</dbReference>
<accession>A0A7L2ZW61</accession>
<dbReference type="Gene3D" id="1.10.10.10">
    <property type="entry name" value="Winged helix-like DNA-binding domain superfamily/Winged helix DNA-binding domain"/>
    <property type="match status" value="1"/>
</dbReference>
<dbReference type="InterPro" id="IPR036388">
    <property type="entry name" value="WH-like_DNA-bd_sf"/>
</dbReference>
<dbReference type="InterPro" id="IPR024580">
    <property type="entry name" value="Dishevelled_C-dom"/>
</dbReference>
<dbReference type="AlphaFoldDB" id="A0A7L2ZW61"/>
<name>A0A7L2ZW61_9PASE</name>
<dbReference type="InterPro" id="IPR000591">
    <property type="entry name" value="DEP_dom"/>
</dbReference>
<evidence type="ECO:0000313" key="3">
    <source>
        <dbReference type="EMBL" id="NXT11194.1"/>
    </source>
</evidence>
<dbReference type="PRINTS" id="PR01760">
    <property type="entry name" value="DISHEVELLED"/>
</dbReference>
<feature type="compositionally biased region" description="Basic and acidic residues" evidence="1">
    <location>
        <begin position="273"/>
        <end position="286"/>
    </location>
</feature>
<feature type="region of interest" description="Disordered" evidence="1">
    <location>
        <begin position="85"/>
        <end position="130"/>
    </location>
</feature>
<comment type="caution">
    <text evidence="3">The sequence shown here is derived from an EMBL/GenBank/DDBJ whole genome shotgun (WGS) entry which is preliminary data.</text>
</comment>
<dbReference type="Proteomes" id="UP000553798">
    <property type="component" value="Unassembled WGS sequence"/>
</dbReference>
<protein>
    <submittedName>
        <fullName evidence="3">DVL1 protein</fullName>
    </submittedName>
</protein>
<evidence type="ECO:0000313" key="4">
    <source>
        <dbReference type="Proteomes" id="UP000553798"/>
    </source>
</evidence>
<dbReference type="CDD" id="cd04438">
    <property type="entry name" value="DEP_dishevelled"/>
    <property type="match status" value="1"/>
</dbReference>
<feature type="region of interest" description="Disordered" evidence="1">
    <location>
        <begin position="241"/>
        <end position="370"/>
    </location>
</feature>
<dbReference type="PROSITE" id="PS50186">
    <property type="entry name" value="DEP"/>
    <property type="match status" value="1"/>
</dbReference>
<dbReference type="GO" id="GO:0005109">
    <property type="term" value="F:frizzled binding"/>
    <property type="evidence" value="ECO:0007669"/>
    <property type="project" value="TreeGrafter"/>
</dbReference>
<dbReference type="Gene3D" id="2.30.42.10">
    <property type="match status" value="1"/>
</dbReference>
<dbReference type="EMBL" id="VZTP01024590">
    <property type="protein sequence ID" value="NXT11194.1"/>
    <property type="molecule type" value="Genomic_DNA"/>
</dbReference>
<feature type="compositionally biased region" description="Low complexity" evidence="1">
    <location>
        <begin position="245"/>
        <end position="272"/>
    </location>
</feature>
<evidence type="ECO:0000256" key="1">
    <source>
        <dbReference type="SAM" id="MobiDB-lite"/>
    </source>
</evidence>
<evidence type="ECO:0000259" key="2">
    <source>
        <dbReference type="PROSITE" id="PS50186"/>
    </source>
</evidence>
<dbReference type="InterPro" id="IPR036034">
    <property type="entry name" value="PDZ_sf"/>
</dbReference>
<dbReference type="InterPro" id="IPR036390">
    <property type="entry name" value="WH_DNA-bd_sf"/>
</dbReference>
<gene>
    <name evidence="3" type="primary">Dvl1</name>
    <name evidence="3" type="ORF">PRUFUL_R12512</name>
</gene>
<sequence>LFQVNDVNFENMSNDDAVRVLREIVSKPGPISLTVAKCWDPTPRSYFTIPRAEPVRPIDPAAWISHTTAMTGAYPRYGMSPSMSITTSTSSSLTSSIPESESKSPPGQPRAGGCSGPPGPGHGHGDSGGASQALRADVVDWLYTHVEGFKDRREARKYASSLLKHGYLRHTVNKITFSEQCYYVFGDLCGNLAALNLNNGSSGASDQDTLAPLPHPAAPWPLGQGYPYQYPLPPPCFPPAYQDPGFSYGSGSAGSQQSEGSKSSGSNRSTSETSRRGAGREKERKSGGSGSESEPGPRRERPLSQLSQRSASDRSHQSQHSYGPPGVPPLYSLPKLGSKGLGSSGPPGGPPVRELGAVPPELTGSRQSFQKAMGNPCEFFVDIM</sequence>
<dbReference type="GO" id="GO:0005829">
    <property type="term" value="C:cytosol"/>
    <property type="evidence" value="ECO:0007669"/>
    <property type="project" value="TreeGrafter"/>
</dbReference>
<reference evidence="3 4" key="1">
    <citation type="submission" date="2019-09" db="EMBL/GenBank/DDBJ databases">
        <title>Bird 10,000 Genomes (B10K) Project - Family phase.</title>
        <authorList>
            <person name="Zhang G."/>
        </authorList>
    </citation>
    <scope>NUCLEOTIDE SEQUENCE [LARGE SCALE GENOMIC DNA]</scope>
    <source>
        <strain evidence="3">B10K-DU-012-46</strain>
    </source>
</reference>
<dbReference type="InterPro" id="IPR015506">
    <property type="entry name" value="Dsh/Dvl-rel"/>
</dbReference>
<dbReference type="PRINTS" id="PR01761">
    <property type="entry name" value="DISHEVELLED1"/>
</dbReference>
<dbReference type="SUPFAM" id="SSF50156">
    <property type="entry name" value="PDZ domain-like"/>
    <property type="match status" value="1"/>
</dbReference>
<feature type="non-terminal residue" evidence="3">
    <location>
        <position position="1"/>
    </location>
</feature>
<keyword evidence="4" id="KW-1185">Reference proteome</keyword>
<dbReference type="SUPFAM" id="SSF46785">
    <property type="entry name" value="Winged helix' DNA-binding domain"/>
    <property type="match status" value="1"/>
</dbReference>
<feature type="non-terminal residue" evidence="3">
    <location>
        <position position="384"/>
    </location>
</feature>
<dbReference type="PANTHER" id="PTHR10878">
    <property type="entry name" value="SEGMENT POLARITY PROTEIN DISHEVELLED"/>
    <property type="match status" value="1"/>
</dbReference>
<dbReference type="GO" id="GO:0035556">
    <property type="term" value="P:intracellular signal transduction"/>
    <property type="evidence" value="ECO:0007669"/>
    <property type="project" value="InterPro"/>
</dbReference>
<dbReference type="Pfam" id="PF12316">
    <property type="entry name" value="Dsh_C"/>
    <property type="match status" value="1"/>
</dbReference>
<proteinExistence type="predicted"/>
<organism evidence="3 4">
    <name type="scientific">Prunella fulvescens</name>
    <name type="common">Brown accentor</name>
    <dbReference type="NCBI Taxonomy" id="670355"/>
    <lineage>
        <taxon>Eukaryota</taxon>
        <taxon>Metazoa</taxon>
        <taxon>Chordata</taxon>
        <taxon>Craniata</taxon>
        <taxon>Vertebrata</taxon>
        <taxon>Euteleostomi</taxon>
        <taxon>Archelosauria</taxon>
        <taxon>Archosauria</taxon>
        <taxon>Dinosauria</taxon>
        <taxon>Saurischia</taxon>
        <taxon>Theropoda</taxon>
        <taxon>Coelurosauria</taxon>
        <taxon>Aves</taxon>
        <taxon>Neognathae</taxon>
        <taxon>Neoaves</taxon>
        <taxon>Telluraves</taxon>
        <taxon>Australaves</taxon>
        <taxon>Passeriformes</taxon>
        <taxon>Passeroidea</taxon>
        <taxon>Prunellidae</taxon>
        <taxon>Prunella</taxon>
    </lineage>
</organism>
<feature type="domain" description="DEP" evidence="2">
    <location>
        <begin position="136"/>
        <end position="187"/>
    </location>
</feature>
<dbReference type="SMART" id="SM00049">
    <property type="entry name" value="DEP"/>
    <property type="match status" value="1"/>
</dbReference>